<sequence length="171" mass="18826">MDFGKLLIPLVVGLMMAFLMAKSKKNPKKTAEGYSILKLPAFYTIMGAIAIIGSLLLLFVTVFLAKDEWLPAGIGTIVMSAMGYYLFASGYISNIILSENGIVKTNIYGKKNEIKWTDIDKVSFGKISLELTIKSHDKKIKAHMHMVGFPALLEQVEQHTGKTKTSLGIPN</sequence>
<comment type="caution">
    <text evidence="2">The sequence shown here is derived from an EMBL/GenBank/DDBJ whole genome shotgun (WGS) entry which is preliminary data.</text>
</comment>
<gene>
    <name evidence="2" type="ORF">JIV24_21325</name>
</gene>
<dbReference type="RefSeq" id="WP_200467113.1">
    <property type="nucleotide sequence ID" value="NZ_JAENRR010000101.1"/>
</dbReference>
<organism evidence="2 3">
    <name type="scientific">Carboxylicivirga marina</name>
    <dbReference type="NCBI Taxonomy" id="2800988"/>
    <lineage>
        <taxon>Bacteria</taxon>
        <taxon>Pseudomonadati</taxon>
        <taxon>Bacteroidota</taxon>
        <taxon>Bacteroidia</taxon>
        <taxon>Marinilabiliales</taxon>
        <taxon>Marinilabiliaceae</taxon>
        <taxon>Carboxylicivirga</taxon>
    </lineage>
</organism>
<accession>A0ABS1HQD4</accession>
<protein>
    <recommendedName>
        <fullName evidence="4">DUF5673 domain-containing protein</fullName>
    </recommendedName>
</protein>
<name>A0ABS1HQD4_9BACT</name>
<feature type="transmembrane region" description="Helical" evidence="1">
    <location>
        <begin position="69"/>
        <end position="87"/>
    </location>
</feature>
<keyword evidence="1" id="KW-0472">Membrane</keyword>
<evidence type="ECO:0000313" key="2">
    <source>
        <dbReference type="EMBL" id="MBK3519894.1"/>
    </source>
</evidence>
<feature type="transmembrane region" description="Helical" evidence="1">
    <location>
        <begin position="41"/>
        <end position="63"/>
    </location>
</feature>
<proteinExistence type="predicted"/>
<keyword evidence="1" id="KW-1133">Transmembrane helix</keyword>
<keyword evidence="1" id="KW-0812">Transmembrane</keyword>
<dbReference type="EMBL" id="JAENRR010000101">
    <property type="protein sequence ID" value="MBK3519894.1"/>
    <property type="molecule type" value="Genomic_DNA"/>
</dbReference>
<reference evidence="2 3" key="1">
    <citation type="submission" date="2021-01" db="EMBL/GenBank/DDBJ databases">
        <title>Carboxyliciviraga sp.nov., isolated from coastal sediments.</title>
        <authorList>
            <person name="Lu D."/>
            <person name="Zhang T."/>
        </authorList>
    </citation>
    <scope>NUCLEOTIDE SEQUENCE [LARGE SCALE GENOMIC DNA]</scope>
    <source>
        <strain evidence="2 3">N1Y132</strain>
    </source>
</reference>
<evidence type="ECO:0000313" key="3">
    <source>
        <dbReference type="Proteomes" id="UP000605676"/>
    </source>
</evidence>
<evidence type="ECO:0008006" key="4">
    <source>
        <dbReference type="Google" id="ProtNLM"/>
    </source>
</evidence>
<dbReference type="Proteomes" id="UP000605676">
    <property type="component" value="Unassembled WGS sequence"/>
</dbReference>
<feature type="transmembrane region" description="Helical" evidence="1">
    <location>
        <begin position="6"/>
        <end position="21"/>
    </location>
</feature>
<evidence type="ECO:0000256" key="1">
    <source>
        <dbReference type="SAM" id="Phobius"/>
    </source>
</evidence>
<keyword evidence="3" id="KW-1185">Reference proteome</keyword>